<comment type="subcellular location">
    <subcellularLocation>
        <location evidence="1">Nucleus</location>
    </subcellularLocation>
</comment>
<dbReference type="PANTHER" id="PTHR31001">
    <property type="entry name" value="UNCHARACTERIZED TRANSCRIPTIONAL REGULATORY PROTEIN"/>
    <property type="match status" value="1"/>
</dbReference>
<evidence type="ECO:0000256" key="4">
    <source>
        <dbReference type="ARBA" id="ARBA00023163"/>
    </source>
</evidence>
<evidence type="ECO:0000256" key="3">
    <source>
        <dbReference type="ARBA" id="ARBA00023125"/>
    </source>
</evidence>
<dbReference type="InterPro" id="IPR001138">
    <property type="entry name" value="Zn2Cys6_DnaBD"/>
</dbReference>
<keyword evidence="4" id="KW-0804">Transcription</keyword>
<organism evidence="8 9">
    <name type="scientific">Penicillium concentricum</name>
    <dbReference type="NCBI Taxonomy" id="293559"/>
    <lineage>
        <taxon>Eukaryota</taxon>
        <taxon>Fungi</taxon>
        <taxon>Dikarya</taxon>
        <taxon>Ascomycota</taxon>
        <taxon>Pezizomycotina</taxon>
        <taxon>Eurotiomycetes</taxon>
        <taxon>Eurotiomycetidae</taxon>
        <taxon>Eurotiales</taxon>
        <taxon>Aspergillaceae</taxon>
        <taxon>Penicillium</taxon>
    </lineage>
</organism>
<evidence type="ECO:0000256" key="2">
    <source>
        <dbReference type="ARBA" id="ARBA00023015"/>
    </source>
</evidence>
<dbReference type="EMBL" id="JAPZBT010000006">
    <property type="protein sequence ID" value="KAJ5355957.1"/>
    <property type="molecule type" value="Genomic_DNA"/>
</dbReference>
<dbReference type="Pfam" id="PF00172">
    <property type="entry name" value="Zn_clus"/>
    <property type="match status" value="1"/>
</dbReference>
<keyword evidence="2" id="KW-0805">Transcription regulation</keyword>
<reference evidence="8" key="1">
    <citation type="submission" date="2022-12" db="EMBL/GenBank/DDBJ databases">
        <authorList>
            <person name="Petersen C."/>
        </authorList>
    </citation>
    <scope>NUCLEOTIDE SEQUENCE</scope>
    <source>
        <strain evidence="8">IBT 3081</strain>
    </source>
</reference>
<keyword evidence="3" id="KW-0238">DNA-binding</keyword>
<dbReference type="PROSITE" id="PS00463">
    <property type="entry name" value="ZN2_CY6_FUNGAL_1"/>
    <property type="match status" value="1"/>
</dbReference>
<dbReference type="SUPFAM" id="SSF57701">
    <property type="entry name" value="Zn2/Cys6 DNA-binding domain"/>
    <property type="match status" value="1"/>
</dbReference>
<reference evidence="8" key="2">
    <citation type="journal article" date="2023" name="IMA Fungus">
        <title>Comparative genomic study of the Penicillium genus elucidates a diverse pangenome and 15 lateral gene transfer events.</title>
        <authorList>
            <person name="Petersen C."/>
            <person name="Sorensen T."/>
            <person name="Nielsen M.R."/>
            <person name="Sondergaard T.E."/>
            <person name="Sorensen J.L."/>
            <person name="Fitzpatrick D.A."/>
            <person name="Frisvad J.C."/>
            <person name="Nielsen K.L."/>
        </authorList>
    </citation>
    <scope>NUCLEOTIDE SEQUENCE</scope>
    <source>
        <strain evidence="8">IBT 3081</strain>
    </source>
</reference>
<evidence type="ECO:0000313" key="9">
    <source>
        <dbReference type="Proteomes" id="UP001147752"/>
    </source>
</evidence>
<dbReference type="Gene3D" id="4.10.240.10">
    <property type="entry name" value="Zn(2)-C6 fungal-type DNA-binding domain"/>
    <property type="match status" value="1"/>
</dbReference>
<evidence type="ECO:0000313" key="8">
    <source>
        <dbReference type="EMBL" id="KAJ5355957.1"/>
    </source>
</evidence>
<feature type="region of interest" description="Disordered" evidence="6">
    <location>
        <begin position="48"/>
        <end position="109"/>
    </location>
</feature>
<protein>
    <recommendedName>
        <fullName evidence="7">Zn(2)-C6 fungal-type domain-containing protein</fullName>
    </recommendedName>
</protein>
<evidence type="ECO:0000256" key="6">
    <source>
        <dbReference type="SAM" id="MobiDB-lite"/>
    </source>
</evidence>
<dbReference type="AlphaFoldDB" id="A0A9W9R978"/>
<keyword evidence="5" id="KW-0539">Nucleus</keyword>
<dbReference type="SMART" id="SM00066">
    <property type="entry name" value="GAL4"/>
    <property type="match status" value="1"/>
</dbReference>
<dbReference type="OrthoDB" id="4898680at2759"/>
<dbReference type="GO" id="GO:0008270">
    <property type="term" value="F:zinc ion binding"/>
    <property type="evidence" value="ECO:0007669"/>
    <property type="project" value="InterPro"/>
</dbReference>
<dbReference type="PROSITE" id="PS50048">
    <property type="entry name" value="ZN2_CY6_FUNGAL_2"/>
    <property type="match status" value="1"/>
</dbReference>
<evidence type="ECO:0000259" key="7">
    <source>
        <dbReference type="PROSITE" id="PS50048"/>
    </source>
</evidence>
<dbReference type="CDD" id="cd12148">
    <property type="entry name" value="fungal_TF_MHR"/>
    <property type="match status" value="1"/>
</dbReference>
<feature type="region of interest" description="Disordered" evidence="6">
    <location>
        <begin position="126"/>
        <end position="148"/>
    </location>
</feature>
<sequence>MGVRSVACDPCRRAKLACDHARPTCSRCRDRGQSELCVYRARPFRRRNESNSANGSVLPAPSENHGGHYTRSPLYPGSQRRGLVDGLPVNSVDREDSSAPSLPRHYPNPGYLGMSSHSTIFNQVFSSTTPNGVAPQQDVQPPAPPISPALNDSIQDLTILEKGLFALSRLDQLDIPKLGSLVQSWLERGVNLPLAGPFVAECSRAVANWSNHLKPSWNSQDYRIDTRHRFRGLLESTRKLIVVRQDSSFELFLSQMVGENLRLEALGIFLTAAARATLDTCSFTPLFSTDRQRRELIKDISLIGDWCLETCLALDCLNDLQLVLQYENFILHSQVDGDQSYHSWRRMGDVASSLFALGYHERIDEGLHNIPTFLAELRRACFARIYAADKSLAIFLGRPPRIVKDYCFLQLPAHPGIRNDEHAAGPNHVPQPIHSETHWGISDGNNNLPEPINYTADTRCSALFASLKEEVLLMFRKRHLNETERISELRLRVVKQWQELPAHFRLPTSLKDCDGPPFERDFLAGTRLDYLHILLLLGLVSQKRASELDESLLEVAGEMLSITVEVIILRDRLVNSGTSLIWKVAQYGLPAAGIVSLALLRPISADCRPFPRSKMLQDLSTLVAEISIGAWIQAGEPNFALFTRATQTIRSLLDSLTAWKPHTELCSSHQNENTDLTEDWNAFIDSQPWEFEMDFWANLAEHPTLIG</sequence>
<comment type="caution">
    <text evidence="8">The sequence shown here is derived from an EMBL/GenBank/DDBJ whole genome shotgun (WGS) entry which is preliminary data.</text>
</comment>
<feature type="domain" description="Zn(2)-C6 fungal-type" evidence="7">
    <location>
        <begin position="7"/>
        <end position="39"/>
    </location>
</feature>
<dbReference type="PANTHER" id="PTHR31001:SF40">
    <property type="entry name" value="ZN(II)2CYS6 TRANSCRIPTION FACTOR (EUROFUNG)"/>
    <property type="match status" value="1"/>
</dbReference>
<keyword evidence="9" id="KW-1185">Reference proteome</keyword>
<dbReference type="RefSeq" id="XP_056574104.1">
    <property type="nucleotide sequence ID" value="XM_056728289.1"/>
</dbReference>
<gene>
    <name evidence="8" type="ORF">N7517_010566</name>
</gene>
<name>A0A9W9R978_9EURO</name>
<dbReference type="GO" id="GO:0000981">
    <property type="term" value="F:DNA-binding transcription factor activity, RNA polymerase II-specific"/>
    <property type="evidence" value="ECO:0007669"/>
    <property type="project" value="InterPro"/>
</dbReference>
<dbReference type="Proteomes" id="UP001147752">
    <property type="component" value="Unassembled WGS sequence"/>
</dbReference>
<dbReference type="GO" id="GO:0003677">
    <property type="term" value="F:DNA binding"/>
    <property type="evidence" value="ECO:0007669"/>
    <property type="project" value="UniProtKB-KW"/>
</dbReference>
<dbReference type="CDD" id="cd00067">
    <property type="entry name" value="GAL4"/>
    <property type="match status" value="1"/>
</dbReference>
<dbReference type="InterPro" id="IPR036864">
    <property type="entry name" value="Zn2-C6_fun-type_DNA-bd_sf"/>
</dbReference>
<dbReference type="GeneID" id="81467472"/>
<accession>A0A9W9R978</accession>
<evidence type="ECO:0000256" key="5">
    <source>
        <dbReference type="ARBA" id="ARBA00023242"/>
    </source>
</evidence>
<dbReference type="InterPro" id="IPR050613">
    <property type="entry name" value="Sec_Metabolite_Reg"/>
</dbReference>
<dbReference type="GO" id="GO:0005634">
    <property type="term" value="C:nucleus"/>
    <property type="evidence" value="ECO:0007669"/>
    <property type="project" value="UniProtKB-SubCell"/>
</dbReference>
<proteinExistence type="predicted"/>
<evidence type="ECO:0000256" key="1">
    <source>
        <dbReference type="ARBA" id="ARBA00004123"/>
    </source>
</evidence>